<protein>
    <recommendedName>
        <fullName evidence="10">Thiamine-phosphate synthase</fullName>
        <shortName evidence="10">TP synthase</shortName>
        <shortName evidence="10">TPS</shortName>
        <ecNumber evidence="10">2.5.1.3</ecNumber>
    </recommendedName>
    <alternativeName>
        <fullName evidence="10">Thiamine-phosphate pyrophosphorylase</fullName>
        <shortName evidence="10">TMP pyrophosphorylase</shortName>
        <shortName evidence="10">TMP-PPase</shortName>
    </alternativeName>
</protein>
<dbReference type="Pfam" id="PF02581">
    <property type="entry name" value="TMP-TENI"/>
    <property type="match status" value="1"/>
</dbReference>
<dbReference type="InterPro" id="IPR036206">
    <property type="entry name" value="ThiamineP_synth_sf"/>
</dbReference>
<feature type="binding site" evidence="10">
    <location>
        <position position="105"/>
    </location>
    <ligand>
        <name>4-amino-2-methyl-5-(diphosphooxymethyl)pyrimidine</name>
        <dbReference type="ChEBI" id="CHEBI:57841"/>
    </ligand>
</feature>
<evidence type="ECO:0000256" key="10">
    <source>
        <dbReference type="HAMAP-Rule" id="MF_00097"/>
    </source>
</evidence>
<accession>A0A7Z0DHW6</accession>
<reference evidence="12 13" key="1">
    <citation type="submission" date="2020-07" db="EMBL/GenBank/DDBJ databases">
        <title>Sequencing the genomes of 1000 actinobacteria strains.</title>
        <authorList>
            <person name="Klenk H.-P."/>
        </authorList>
    </citation>
    <scope>NUCLEOTIDE SEQUENCE [LARGE SCALE GENOMIC DNA]</scope>
    <source>
        <strain evidence="12 13">DSM 26487</strain>
    </source>
</reference>
<comment type="caution">
    <text evidence="10">Lacks conserved residue(s) required for the propagation of feature annotation.</text>
</comment>
<feature type="binding site" evidence="10">
    <location>
        <begin position="31"/>
        <end position="35"/>
    </location>
    <ligand>
        <name>4-amino-2-methyl-5-(diphosphooxymethyl)pyrimidine</name>
        <dbReference type="ChEBI" id="CHEBI:57841"/>
    </ligand>
</feature>
<dbReference type="InterPro" id="IPR013785">
    <property type="entry name" value="Aldolase_TIM"/>
</dbReference>
<evidence type="ECO:0000256" key="4">
    <source>
        <dbReference type="ARBA" id="ARBA00022723"/>
    </source>
</evidence>
<dbReference type="RefSeq" id="WP_218860554.1">
    <property type="nucleotide sequence ID" value="NZ_JACBZR010000001.1"/>
</dbReference>
<evidence type="ECO:0000256" key="3">
    <source>
        <dbReference type="ARBA" id="ARBA00022679"/>
    </source>
</evidence>
<dbReference type="SUPFAM" id="SSF51391">
    <property type="entry name" value="Thiamin phosphate synthase"/>
    <property type="match status" value="1"/>
</dbReference>
<dbReference type="HAMAP" id="MF_00097">
    <property type="entry name" value="TMP_synthase"/>
    <property type="match status" value="1"/>
</dbReference>
<comment type="similarity">
    <text evidence="10">Belongs to the thiamine-phosphate synthase family.</text>
</comment>
<evidence type="ECO:0000256" key="5">
    <source>
        <dbReference type="ARBA" id="ARBA00022842"/>
    </source>
</evidence>
<comment type="pathway">
    <text evidence="2 10">Cofactor biosynthesis; thiamine diphosphate biosynthesis; thiamine phosphate from 4-amino-2-methyl-5-diphosphomethylpyrimidine and 4-methyl-5-(2-phosphoethyl)-thiazole: step 1/1.</text>
</comment>
<gene>
    <name evidence="10" type="primary">thiE</name>
    <name evidence="12" type="ORF">BJ988_000559</name>
</gene>
<comment type="function">
    <text evidence="1 10">Condenses 4-methyl-5-(beta-hydroxyethyl)thiazole monophosphate (THZ-P) and 2-methyl-4-amino-5-hydroxymethyl pyrimidine pyrophosphate (HMP-PP) to form thiamine monophosphate (TMP).</text>
</comment>
<dbReference type="InterPro" id="IPR022998">
    <property type="entry name" value="ThiamineP_synth_TenI"/>
</dbReference>
<dbReference type="CDD" id="cd00564">
    <property type="entry name" value="TMP_TenI"/>
    <property type="match status" value="1"/>
</dbReference>
<evidence type="ECO:0000256" key="2">
    <source>
        <dbReference type="ARBA" id="ARBA00005165"/>
    </source>
</evidence>
<comment type="caution">
    <text evidence="12">The sequence shown here is derived from an EMBL/GenBank/DDBJ whole genome shotgun (WGS) entry which is preliminary data.</text>
</comment>
<dbReference type="PANTHER" id="PTHR20857">
    <property type="entry name" value="THIAMINE-PHOSPHATE PYROPHOSPHORYLASE"/>
    <property type="match status" value="1"/>
</dbReference>
<feature type="binding site" evidence="10">
    <location>
        <begin position="131"/>
        <end position="133"/>
    </location>
    <ligand>
        <name>2-[(2R,5Z)-2-carboxy-4-methylthiazol-5(2H)-ylidene]ethyl phosphate</name>
        <dbReference type="ChEBI" id="CHEBI:62899"/>
    </ligand>
</feature>
<keyword evidence="4 10" id="KW-0479">Metal-binding</keyword>
<dbReference type="InterPro" id="IPR034291">
    <property type="entry name" value="TMP_synthase"/>
</dbReference>
<evidence type="ECO:0000256" key="1">
    <source>
        <dbReference type="ARBA" id="ARBA00003814"/>
    </source>
</evidence>
<evidence type="ECO:0000256" key="8">
    <source>
        <dbReference type="ARBA" id="ARBA00047851"/>
    </source>
</evidence>
<dbReference type="PANTHER" id="PTHR20857:SF15">
    <property type="entry name" value="THIAMINE-PHOSPHATE SYNTHASE"/>
    <property type="match status" value="1"/>
</dbReference>
<feature type="binding site" evidence="10">
    <location>
        <position position="160"/>
    </location>
    <ligand>
        <name>2-[(2R,5Z)-2-carboxy-4-methylthiazol-5(2H)-ylidene]ethyl phosphate</name>
        <dbReference type="ChEBI" id="CHEBI:62899"/>
    </ligand>
</feature>
<feature type="domain" description="Thiamine phosphate synthase/TenI" evidence="11">
    <location>
        <begin position="14"/>
        <end position="182"/>
    </location>
</feature>
<proteinExistence type="inferred from homology"/>
<dbReference type="EMBL" id="JACBZR010000001">
    <property type="protein sequence ID" value="NYI75911.1"/>
    <property type="molecule type" value="Genomic_DNA"/>
</dbReference>
<dbReference type="Proteomes" id="UP000564496">
    <property type="component" value="Unassembled WGS sequence"/>
</dbReference>
<evidence type="ECO:0000259" key="11">
    <source>
        <dbReference type="Pfam" id="PF02581"/>
    </source>
</evidence>
<dbReference type="GO" id="GO:0004789">
    <property type="term" value="F:thiamine-phosphate diphosphorylase activity"/>
    <property type="evidence" value="ECO:0007669"/>
    <property type="project" value="UniProtKB-UniRule"/>
</dbReference>
<evidence type="ECO:0000256" key="6">
    <source>
        <dbReference type="ARBA" id="ARBA00022977"/>
    </source>
</evidence>
<dbReference type="GO" id="GO:0009229">
    <property type="term" value="P:thiamine diphosphate biosynthetic process"/>
    <property type="evidence" value="ECO:0007669"/>
    <property type="project" value="UniProtKB-UniRule"/>
</dbReference>
<evidence type="ECO:0000313" key="12">
    <source>
        <dbReference type="EMBL" id="NYI75911.1"/>
    </source>
</evidence>
<keyword evidence="13" id="KW-1185">Reference proteome</keyword>
<feature type="binding site" evidence="10">
    <location>
        <position position="83"/>
    </location>
    <ligand>
        <name>Mg(2+)</name>
        <dbReference type="ChEBI" id="CHEBI:18420"/>
    </ligand>
</feature>
<evidence type="ECO:0000256" key="9">
    <source>
        <dbReference type="ARBA" id="ARBA00047883"/>
    </source>
</evidence>
<dbReference type="EC" id="2.5.1.3" evidence="10"/>
<name>A0A7Z0DHW6_9ACTN</name>
<evidence type="ECO:0000256" key="7">
    <source>
        <dbReference type="ARBA" id="ARBA00047334"/>
    </source>
</evidence>
<keyword evidence="5 10" id="KW-0460">Magnesium</keyword>
<dbReference type="UniPathway" id="UPA00060">
    <property type="reaction ID" value="UER00141"/>
</dbReference>
<keyword evidence="3 10" id="KW-0808">Transferase</keyword>
<dbReference type="GO" id="GO:0009228">
    <property type="term" value="P:thiamine biosynthetic process"/>
    <property type="evidence" value="ECO:0007669"/>
    <property type="project" value="UniProtKB-KW"/>
</dbReference>
<sequence length="201" mass="19914">MPLPRIFCLVSSSEDLALLPAFAELGVAGFQVRDKAATTRELLALTAAVIERVGTYDACVVVDDRLDVALAAGAHGVHLGASDLPLAEARRMADAVAPGLLVGATCRDRAAVEAAAAAGADYAGFGPVFATSSKAGLPDPLGVSAVADAAGVLPLIAIGGISTTSAGAVRAAGAHGVAVIGGLWRQPDPLQAAKELVEAVG</sequence>
<comment type="catalytic activity">
    <reaction evidence="8 10">
        <text>2-(2-carboxy-4-methylthiazol-5-yl)ethyl phosphate + 4-amino-2-methyl-5-(diphosphooxymethyl)pyrimidine + 2 H(+) = thiamine phosphate + CO2 + diphosphate</text>
        <dbReference type="Rhea" id="RHEA:47848"/>
        <dbReference type="ChEBI" id="CHEBI:15378"/>
        <dbReference type="ChEBI" id="CHEBI:16526"/>
        <dbReference type="ChEBI" id="CHEBI:33019"/>
        <dbReference type="ChEBI" id="CHEBI:37575"/>
        <dbReference type="ChEBI" id="CHEBI:57841"/>
        <dbReference type="ChEBI" id="CHEBI:62890"/>
        <dbReference type="EC" id="2.5.1.3"/>
    </reaction>
</comment>
<dbReference type="GO" id="GO:0005737">
    <property type="term" value="C:cytoplasm"/>
    <property type="evidence" value="ECO:0007669"/>
    <property type="project" value="TreeGrafter"/>
</dbReference>
<keyword evidence="6 10" id="KW-0784">Thiamine biosynthesis</keyword>
<evidence type="ECO:0000313" key="13">
    <source>
        <dbReference type="Proteomes" id="UP000564496"/>
    </source>
</evidence>
<dbReference type="GO" id="GO:0000287">
    <property type="term" value="F:magnesium ion binding"/>
    <property type="evidence" value="ECO:0007669"/>
    <property type="project" value="UniProtKB-UniRule"/>
</dbReference>
<comment type="catalytic activity">
    <reaction evidence="7 10">
        <text>4-methyl-5-(2-phosphooxyethyl)-thiazole + 4-amino-2-methyl-5-(diphosphooxymethyl)pyrimidine + H(+) = thiamine phosphate + diphosphate</text>
        <dbReference type="Rhea" id="RHEA:22328"/>
        <dbReference type="ChEBI" id="CHEBI:15378"/>
        <dbReference type="ChEBI" id="CHEBI:33019"/>
        <dbReference type="ChEBI" id="CHEBI:37575"/>
        <dbReference type="ChEBI" id="CHEBI:57841"/>
        <dbReference type="ChEBI" id="CHEBI:58296"/>
        <dbReference type="EC" id="2.5.1.3"/>
    </reaction>
</comment>
<dbReference type="Gene3D" id="3.20.20.70">
    <property type="entry name" value="Aldolase class I"/>
    <property type="match status" value="1"/>
</dbReference>
<feature type="binding site" evidence="10">
    <location>
        <position position="134"/>
    </location>
    <ligand>
        <name>4-amino-2-methyl-5-(diphosphooxymethyl)pyrimidine</name>
        <dbReference type="ChEBI" id="CHEBI:57841"/>
    </ligand>
</feature>
<feature type="binding site" evidence="10">
    <location>
        <position position="63"/>
    </location>
    <ligand>
        <name>4-amino-2-methyl-5-(diphosphooxymethyl)pyrimidine</name>
        <dbReference type="ChEBI" id="CHEBI:57841"/>
    </ligand>
</feature>
<comment type="cofactor">
    <cofactor evidence="10">
        <name>Mg(2+)</name>
        <dbReference type="ChEBI" id="CHEBI:18420"/>
    </cofactor>
    <text evidence="10">Binds 1 Mg(2+) ion per subunit.</text>
</comment>
<comment type="catalytic activity">
    <reaction evidence="9 10">
        <text>2-[(2R,5Z)-2-carboxy-4-methylthiazol-5(2H)-ylidene]ethyl phosphate + 4-amino-2-methyl-5-(diphosphooxymethyl)pyrimidine + 2 H(+) = thiamine phosphate + CO2 + diphosphate</text>
        <dbReference type="Rhea" id="RHEA:47844"/>
        <dbReference type="ChEBI" id="CHEBI:15378"/>
        <dbReference type="ChEBI" id="CHEBI:16526"/>
        <dbReference type="ChEBI" id="CHEBI:33019"/>
        <dbReference type="ChEBI" id="CHEBI:37575"/>
        <dbReference type="ChEBI" id="CHEBI:57841"/>
        <dbReference type="ChEBI" id="CHEBI:62899"/>
        <dbReference type="EC" id="2.5.1.3"/>
    </reaction>
</comment>
<dbReference type="AlphaFoldDB" id="A0A7Z0DHW6"/>
<organism evidence="12 13">
    <name type="scientific">Nocardioides panzhihuensis</name>
    <dbReference type="NCBI Taxonomy" id="860243"/>
    <lineage>
        <taxon>Bacteria</taxon>
        <taxon>Bacillati</taxon>
        <taxon>Actinomycetota</taxon>
        <taxon>Actinomycetes</taxon>
        <taxon>Propionibacteriales</taxon>
        <taxon>Nocardioidaceae</taxon>
        <taxon>Nocardioides</taxon>
    </lineage>
</organism>
<feature type="binding site" evidence="10">
    <location>
        <position position="64"/>
    </location>
    <ligand>
        <name>Mg(2+)</name>
        <dbReference type="ChEBI" id="CHEBI:18420"/>
    </ligand>
</feature>